<dbReference type="InterPro" id="IPR045203">
    <property type="entry name" value="RanGAP1/2"/>
</dbReference>
<name>A0A9W7GGX8_9STRA</name>
<evidence type="ECO:0000313" key="3">
    <source>
        <dbReference type="Proteomes" id="UP001165065"/>
    </source>
</evidence>
<dbReference type="AlphaFoldDB" id="A0A9W7GGX8"/>
<dbReference type="Proteomes" id="UP001165065">
    <property type="component" value="Unassembled WGS sequence"/>
</dbReference>
<protein>
    <submittedName>
        <fullName evidence="2">Uncharacterized protein</fullName>
    </submittedName>
</protein>
<gene>
    <name evidence="2" type="ORF">TrCOL_g12211</name>
</gene>
<dbReference type="PANTHER" id="PTHR46761">
    <property type="entry name" value="RAN GTPASE-ACTIVATING PROTEIN 1"/>
    <property type="match status" value="1"/>
</dbReference>
<dbReference type="Pfam" id="PF13516">
    <property type="entry name" value="LRR_6"/>
    <property type="match status" value="2"/>
</dbReference>
<dbReference type="Gene3D" id="3.80.10.10">
    <property type="entry name" value="Ribonuclease Inhibitor"/>
    <property type="match status" value="1"/>
</dbReference>
<keyword evidence="3" id="KW-1185">Reference proteome</keyword>
<dbReference type="PANTHER" id="PTHR46761:SF2">
    <property type="entry name" value="RAN GTPASE-ACTIVATING PROTEIN 1"/>
    <property type="match status" value="1"/>
</dbReference>
<accession>A0A9W7GGX8</accession>
<proteinExistence type="predicted"/>
<organism evidence="2 3">
    <name type="scientific">Triparma columacea</name>
    <dbReference type="NCBI Taxonomy" id="722753"/>
    <lineage>
        <taxon>Eukaryota</taxon>
        <taxon>Sar</taxon>
        <taxon>Stramenopiles</taxon>
        <taxon>Ochrophyta</taxon>
        <taxon>Bolidophyceae</taxon>
        <taxon>Parmales</taxon>
        <taxon>Triparmaceae</taxon>
        <taxon>Triparma</taxon>
    </lineage>
</organism>
<evidence type="ECO:0000313" key="2">
    <source>
        <dbReference type="EMBL" id="GMI43769.1"/>
    </source>
</evidence>
<dbReference type="EMBL" id="BRYA01001461">
    <property type="protein sequence ID" value="GMI43769.1"/>
    <property type="molecule type" value="Genomic_DNA"/>
</dbReference>
<feature type="region of interest" description="Disordered" evidence="1">
    <location>
        <begin position="407"/>
        <end position="434"/>
    </location>
</feature>
<dbReference type="OrthoDB" id="120976at2759"/>
<dbReference type="SUPFAM" id="SSF52047">
    <property type="entry name" value="RNI-like"/>
    <property type="match status" value="1"/>
</dbReference>
<sequence length="434" mass="46696">MAALLDNSITVKLPGERELVSTEERVNQLIEEVKASCPDLTKIHELVLGDKSYTSATAKLMADNLLRSCTSCRRLNLADVIAGRHEDEGLEILDTFTKAASEALKDVEMVDLSDNAMGLKGISKSRVVIDTFRSTIRELYMCNDGLSHQSMKEVREIVTSPVCLQFTTLHFFNNMSGDEGCREWAEIIKGQGTQGMMEDLRFSGTRAGKEGSVHIARALEGKVGVFNNLRKLDLADNTFSEGEGGDAITSFFTGGDFSKLEYLNLRDCAMGDEVGAKVLEGLTANTGALKVLDLSGNDLTGSDGGASGARDLVKANAATLTEVYVDEQELGSGGLKQVLEGVRECKGLEVFSCVSAEAAGKGGRKLLEVMGGMTCKVRADGNGFSGDIVGEMEEKLGERLGEMEDCYTEDEDEEDEEEEGGVEGIIEGMEKVGV</sequence>
<dbReference type="InterPro" id="IPR001611">
    <property type="entry name" value="Leu-rich_rpt"/>
</dbReference>
<dbReference type="GO" id="GO:0005096">
    <property type="term" value="F:GTPase activator activity"/>
    <property type="evidence" value="ECO:0007669"/>
    <property type="project" value="InterPro"/>
</dbReference>
<reference evidence="3" key="1">
    <citation type="journal article" date="2023" name="Commun. Biol.">
        <title>Genome analysis of Parmales, the sister group of diatoms, reveals the evolutionary specialization of diatoms from phago-mixotrophs to photoautotrophs.</title>
        <authorList>
            <person name="Ban H."/>
            <person name="Sato S."/>
            <person name="Yoshikawa S."/>
            <person name="Yamada K."/>
            <person name="Nakamura Y."/>
            <person name="Ichinomiya M."/>
            <person name="Sato N."/>
            <person name="Blanc-Mathieu R."/>
            <person name="Endo H."/>
            <person name="Kuwata A."/>
            <person name="Ogata H."/>
        </authorList>
    </citation>
    <scope>NUCLEOTIDE SEQUENCE [LARGE SCALE GENOMIC DNA]</scope>
</reference>
<comment type="caution">
    <text evidence="2">The sequence shown here is derived from an EMBL/GenBank/DDBJ whole genome shotgun (WGS) entry which is preliminary data.</text>
</comment>
<dbReference type="InterPro" id="IPR032675">
    <property type="entry name" value="LRR_dom_sf"/>
</dbReference>
<evidence type="ECO:0000256" key="1">
    <source>
        <dbReference type="SAM" id="MobiDB-lite"/>
    </source>
</evidence>
<feature type="compositionally biased region" description="Acidic residues" evidence="1">
    <location>
        <begin position="407"/>
        <end position="421"/>
    </location>
</feature>